<reference evidence="1" key="1">
    <citation type="submission" date="2021-05" db="EMBL/GenBank/DDBJ databases">
        <authorList>
            <person name="Scholz U."/>
            <person name="Mascher M."/>
            <person name="Fiebig A."/>
        </authorList>
    </citation>
    <scope>NUCLEOTIDE SEQUENCE [LARGE SCALE GENOMIC DNA]</scope>
</reference>
<name>A0ACD5Z2S8_AVESA</name>
<reference evidence="1" key="2">
    <citation type="submission" date="2025-09" db="UniProtKB">
        <authorList>
            <consortium name="EnsemblPlants"/>
        </authorList>
    </citation>
    <scope>IDENTIFICATION</scope>
</reference>
<protein>
    <submittedName>
        <fullName evidence="1">Uncharacterized protein</fullName>
    </submittedName>
</protein>
<sequence length="241" mass="27569">MACAAFVPLQGAGFHVVVVLFGRTVDSWHRYVVLVYDSASASSPWKMTTSSRQHGEQSYIPHEGPSVVVGDVVYSLQDEHIMVVNTTMMTMSVLPEPVAHPDWLIDGNHWIGKTEDGRLCFFAFDYYKPLLVERWALGADSKWTCQQPLRLPQDLHGVKLTTRFGEISSFVKRVSFAGFCEGNRMLFFVMHDWVVSFDMETLEMERLWCCDTDEPRRLGGLSQVYPYEMMVWPPVLKDFAN</sequence>
<evidence type="ECO:0000313" key="1">
    <source>
        <dbReference type="EnsemblPlants" id="AVESA.00010b.r2.6CG1081560.1.CDS.1"/>
    </source>
</evidence>
<organism evidence="1 2">
    <name type="scientific">Avena sativa</name>
    <name type="common">Oat</name>
    <dbReference type="NCBI Taxonomy" id="4498"/>
    <lineage>
        <taxon>Eukaryota</taxon>
        <taxon>Viridiplantae</taxon>
        <taxon>Streptophyta</taxon>
        <taxon>Embryophyta</taxon>
        <taxon>Tracheophyta</taxon>
        <taxon>Spermatophyta</taxon>
        <taxon>Magnoliopsida</taxon>
        <taxon>Liliopsida</taxon>
        <taxon>Poales</taxon>
        <taxon>Poaceae</taxon>
        <taxon>BOP clade</taxon>
        <taxon>Pooideae</taxon>
        <taxon>Poodae</taxon>
        <taxon>Poeae</taxon>
        <taxon>Poeae Chloroplast Group 1 (Aveneae type)</taxon>
        <taxon>Aveninae</taxon>
        <taxon>Avena</taxon>
    </lineage>
</organism>
<dbReference type="Proteomes" id="UP001732700">
    <property type="component" value="Chromosome 6C"/>
</dbReference>
<proteinExistence type="predicted"/>
<accession>A0ACD5Z2S8</accession>
<keyword evidence="2" id="KW-1185">Reference proteome</keyword>
<evidence type="ECO:0000313" key="2">
    <source>
        <dbReference type="Proteomes" id="UP001732700"/>
    </source>
</evidence>
<dbReference type="EnsemblPlants" id="AVESA.00010b.r2.6CG1081560.1">
    <property type="protein sequence ID" value="AVESA.00010b.r2.6CG1081560.1.CDS.1"/>
    <property type="gene ID" value="AVESA.00010b.r2.6CG1081560"/>
</dbReference>